<dbReference type="KEGG" id="mpu:MYPU_6370"/>
<dbReference type="STRING" id="272635.gene:17577244"/>
<dbReference type="BioCyc" id="MPUL272635:G1GT6-645-MONOMER"/>
<reference evidence="2 3" key="1">
    <citation type="journal article" date="2001" name="Nucleic Acids Res.">
        <title>The complete genome sequence of the murine respiratory pathogen Mycoplasma pulmonis.</title>
        <authorList>
            <person name="Chambaud I."/>
            <person name="Heilig R."/>
            <person name="Ferris S."/>
            <person name="Barbe V."/>
            <person name="Samson D."/>
            <person name="Galisson F."/>
            <person name="Moszer I."/>
            <person name="Dybvig K."/>
            <person name="Wroblewski H."/>
            <person name="Viari A."/>
            <person name="Rocha E.P.C."/>
            <person name="Blanchard A."/>
        </authorList>
    </citation>
    <scope>NUCLEOTIDE SEQUENCE [LARGE SCALE GENOMIC DNA]</scope>
    <source>
        <strain evidence="2 3">UAB CTIP</strain>
    </source>
</reference>
<dbReference type="PIR" id="E90591">
    <property type="entry name" value="E90591"/>
</dbReference>
<evidence type="ECO:0000313" key="2">
    <source>
        <dbReference type="EMBL" id="CAC13810.1"/>
    </source>
</evidence>
<organism evidence="3">
    <name type="scientific">Mycoplasmopsis pulmonis (strain UAB CTIP)</name>
    <name type="common">Mycoplasma pulmonis</name>
    <dbReference type="NCBI Taxonomy" id="272635"/>
    <lineage>
        <taxon>Bacteria</taxon>
        <taxon>Bacillati</taxon>
        <taxon>Mycoplasmatota</taxon>
        <taxon>Mycoplasmoidales</taxon>
        <taxon>Metamycoplasmataceae</taxon>
        <taxon>Mycoplasmopsis</taxon>
    </lineage>
</organism>
<evidence type="ECO:0000313" key="3">
    <source>
        <dbReference type="Proteomes" id="UP000000528"/>
    </source>
</evidence>
<name>Q98PT2_MYCPU</name>
<gene>
    <name evidence="2" type="ordered locus">MYPU_6370</name>
</gene>
<evidence type="ECO:0000256" key="1">
    <source>
        <dbReference type="SAM" id="SignalP"/>
    </source>
</evidence>
<dbReference type="AlphaFoldDB" id="Q98PT2"/>
<dbReference type="EMBL" id="AL445565">
    <property type="protein sequence ID" value="CAC13810.1"/>
    <property type="molecule type" value="Genomic_DNA"/>
</dbReference>
<dbReference type="HOGENOM" id="CLU_354452_0_0_14"/>
<protein>
    <submittedName>
        <fullName evidence="2">LIPOPROTEIN</fullName>
    </submittedName>
</protein>
<proteinExistence type="predicted"/>
<keyword evidence="3" id="KW-1185">Reference proteome</keyword>
<sequence length="776" mass="88711">MKKIKKIFLGSLFFAMPLLSLSCSTGSLVKNEFQDSKDIYVAKVESQKGFWDQVVSEFNKTSFATEHKFNIKFIEKNEFGVIDNVTTLGFQDKNSPDLIYAPQDRITSLLQTKSIRKWDEFIKDEILSQVGASDAEKSFINSFGSFQRSNEDTPSFYNFAHNKEGIVLMTKKSLPEVKADFANTSTDEMVELVKAGKAFFRIQDGWYGNGILGGVLSPEQMRKIIYKNGQNWSSGFLKDDPNHEKFKEALSIAAELMYPIWEAAFKLSQEEYTKTVWAKKDITQGDLQTLLQADLGPVQNKVLELVSSAKLDYAMVGSWDIGTSSKQGINTYVNFPKLKNDYEYKQAPGSWSWSINARNNGVSENRINAIYELLKIIFKTDSYYGYFKGDTKIPYFVNVQNGLKSKIDQDNVQQNQALTNFAKEAGFENLNDFNNEYNQRFDQVNKILEQAFPKNNSWEQTQNPSPLDESNTYQDKLDNIGDEDKAKFIGITDELFNELKSLEFKKAIALRNAIAAIIGLNTLAELKGKGGESWQASRDLVKADFEKEMQHDNDNAHLRKIEKYIFGVNGDEQSDKDDLVKQLSQKDSFTSAVESIHAKALEFSRKYAKNNVDENNIKKAVELYLANYWNQAIWNKFKNKYLEIWKTSKFKKKDGQSDSSMTIEQVINEVNKYRSSNVADKIISVITSTNTIANNGFGILKLQNSRLDNSNPQFGGAFWSIWNEGIWGNTTIYRTLSSTVKNEQEFKDYFINKFDELYRDRVNVLKSSNSEDFILD</sequence>
<dbReference type="eggNOG" id="ENOG5030MDM">
    <property type="taxonomic scope" value="Bacteria"/>
</dbReference>
<dbReference type="RefSeq" id="WP_010925438.1">
    <property type="nucleotide sequence ID" value="NC_002771.1"/>
</dbReference>
<dbReference type="Proteomes" id="UP000000528">
    <property type="component" value="Chromosome"/>
</dbReference>
<dbReference type="PROSITE" id="PS51257">
    <property type="entry name" value="PROKAR_LIPOPROTEIN"/>
    <property type="match status" value="1"/>
</dbReference>
<keyword evidence="2" id="KW-0449">Lipoprotein</keyword>
<feature type="chain" id="PRO_5004322440" evidence="1">
    <location>
        <begin position="23"/>
        <end position="776"/>
    </location>
</feature>
<keyword evidence="1" id="KW-0732">Signal</keyword>
<accession>Q98PT2</accession>
<feature type="signal peptide" evidence="1">
    <location>
        <begin position="1"/>
        <end position="22"/>
    </location>
</feature>